<evidence type="ECO:0000256" key="9">
    <source>
        <dbReference type="SAM" id="Phobius"/>
    </source>
</evidence>
<comment type="caution">
    <text evidence="10">The sequence shown here is derived from an EMBL/GenBank/DDBJ whole genome shotgun (WGS) entry which is preliminary data.</text>
</comment>
<evidence type="ECO:0000256" key="1">
    <source>
        <dbReference type="ARBA" id="ARBA00004651"/>
    </source>
</evidence>
<comment type="similarity">
    <text evidence="2">Belongs to the autoinducer-2 exporter (AI-2E) (TC 2.A.86) family.</text>
</comment>
<feature type="region of interest" description="Disordered" evidence="8">
    <location>
        <begin position="452"/>
        <end position="531"/>
    </location>
</feature>
<name>A0A261G6Z7_9BIFI</name>
<evidence type="ECO:0000256" key="4">
    <source>
        <dbReference type="ARBA" id="ARBA00022475"/>
    </source>
</evidence>
<dbReference type="GO" id="GO:0005886">
    <property type="term" value="C:plasma membrane"/>
    <property type="evidence" value="ECO:0007669"/>
    <property type="project" value="UniProtKB-SubCell"/>
</dbReference>
<dbReference type="Pfam" id="PF01594">
    <property type="entry name" value="AI-2E_transport"/>
    <property type="match status" value="1"/>
</dbReference>
<dbReference type="PANTHER" id="PTHR21716">
    <property type="entry name" value="TRANSMEMBRANE PROTEIN"/>
    <property type="match status" value="1"/>
</dbReference>
<feature type="transmembrane region" description="Helical" evidence="9">
    <location>
        <begin position="284"/>
        <end position="306"/>
    </location>
</feature>
<dbReference type="AlphaFoldDB" id="A0A261G6Z7"/>
<reference evidence="10 11" key="1">
    <citation type="journal article" date="2017" name="BMC Genomics">
        <title>Comparative genomic and phylogenomic analyses of the Bifidobacteriaceae family.</title>
        <authorList>
            <person name="Lugli G.A."/>
            <person name="Milani C."/>
            <person name="Turroni F."/>
            <person name="Duranti S."/>
            <person name="Mancabelli L."/>
            <person name="Mangifesta M."/>
            <person name="Ferrario C."/>
            <person name="Modesto M."/>
            <person name="Mattarelli P."/>
            <person name="Jiri K."/>
            <person name="van Sinderen D."/>
            <person name="Ventura M."/>
        </authorList>
    </citation>
    <scope>NUCLEOTIDE SEQUENCE [LARGE SCALE GENOMIC DNA]</scope>
    <source>
        <strain evidence="10 11">LMG 28769</strain>
    </source>
</reference>
<feature type="transmembrane region" description="Helical" evidence="9">
    <location>
        <begin position="217"/>
        <end position="241"/>
    </location>
</feature>
<feature type="compositionally biased region" description="Polar residues" evidence="8">
    <location>
        <begin position="502"/>
        <end position="512"/>
    </location>
</feature>
<comment type="subcellular location">
    <subcellularLocation>
        <location evidence="1">Cell membrane</location>
        <topology evidence="1">Multi-pass membrane protein</topology>
    </subcellularLocation>
</comment>
<proteinExistence type="inferred from homology"/>
<feature type="transmembrane region" description="Helical" evidence="9">
    <location>
        <begin position="137"/>
        <end position="162"/>
    </location>
</feature>
<accession>A0A261G6Z7</accession>
<feature type="transmembrane region" description="Helical" evidence="9">
    <location>
        <begin position="373"/>
        <end position="398"/>
    </location>
</feature>
<evidence type="ECO:0000256" key="8">
    <source>
        <dbReference type="SAM" id="MobiDB-lite"/>
    </source>
</evidence>
<evidence type="ECO:0000256" key="7">
    <source>
        <dbReference type="ARBA" id="ARBA00023136"/>
    </source>
</evidence>
<gene>
    <name evidence="10" type="ORF">BAQU_1274</name>
</gene>
<dbReference type="EMBL" id="MWXA01000005">
    <property type="protein sequence ID" value="OZG67201.1"/>
    <property type="molecule type" value="Genomic_DNA"/>
</dbReference>
<dbReference type="InterPro" id="IPR002549">
    <property type="entry name" value="AI-2E-like"/>
</dbReference>
<feature type="transmembrane region" description="Helical" evidence="9">
    <location>
        <begin position="104"/>
        <end position="125"/>
    </location>
</feature>
<keyword evidence="7 9" id="KW-0472">Membrane</keyword>
<evidence type="ECO:0000313" key="11">
    <source>
        <dbReference type="Proteomes" id="UP000216451"/>
    </source>
</evidence>
<keyword evidence="5 9" id="KW-0812">Transmembrane</keyword>
<feature type="compositionally biased region" description="Polar residues" evidence="8">
    <location>
        <begin position="471"/>
        <end position="491"/>
    </location>
</feature>
<evidence type="ECO:0000256" key="2">
    <source>
        <dbReference type="ARBA" id="ARBA00009773"/>
    </source>
</evidence>
<dbReference type="Proteomes" id="UP000216451">
    <property type="component" value="Unassembled WGS sequence"/>
</dbReference>
<keyword evidence="3" id="KW-0813">Transport</keyword>
<evidence type="ECO:0000256" key="3">
    <source>
        <dbReference type="ARBA" id="ARBA00022448"/>
    </source>
</evidence>
<keyword evidence="4" id="KW-1003">Cell membrane</keyword>
<organism evidence="10 11">
    <name type="scientific">Bifidobacterium aquikefiri</name>
    <dbReference type="NCBI Taxonomy" id="1653207"/>
    <lineage>
        <taxon>Bacteria</taxon>
        <taxon>Bacillati</taxon>
        <taxon>Actinomycetota</taxon>
        <taxon>Actinomycetes</taxon>
        <taxon>Bifidobacteriales</taxon>
        <taxon>Bifidobacteriaceae</taxon>
        <taxon>Bifidobacterium</taxon>
    </lineage>
</organism>
<sequence length="531" mass="58009">MRSSSFHAGMTIETVSIGNTIRASPYSNIQAIQTHSCAAKPSLSILMGIMGHMTSKDNEQFDLASVFPAKGDPRKPPEWYGRALLYTAIGVFASWFVYKSWGKIEFLVLDVVISIFIALALEPLVKMMIRHGWRRGAASGISIVLFIIVVIALMTTFGSLFVQQATAMISGIPQYYEDLANTISSKTSWKLPAIGDLGNEILGSIQTSWVRDFAGQAISTTMSFLSAVLNLLTVLLVTFYISASGPKMRRSVCQWMSPKSQRKFVLVWTVAQDQISSFLFSRTILAIINSGCLAIFLVILHVPYWLPLSLFCGLVSQFVPTIGTYIGGALPIVAAWASVGLTQALAILAYIIIYQQIENLIFAPKVSQRTMDLNPAVAFLSVLGIGAVFGALGAFLALPVAASFQAIFKAYTKHYELIDSPLLNDPKPVKKSKVIAGAEAFNEHVIRPVAERMPRAARGSSSRIHSESDTSDLQDANQYKQTMQDLDTSETIAIPQKKAKNTPLSAGSTETKTLPDDVDQASDGNPRNRWH</sequence>
<evidence type="ECO:0000256" key="6">
    <source>
        <dbReference type="ARBA" id="ARBA00022989"/>
    </source>
</evidence>
<keyword evidence="11" id="KW-1185">Reference proteome</keyword>
<feature type="transmembrane region" description="Helical" evidence="9">
    <location>
        <begin position="326"/>
        <end position="353"/>
    </location>
</feature>
<protein>
    <submittedName>
        <fullName evidence="10">AI-2E family transporter</fullName>
    </submittedName>
</protein>
<dbReference type="PANTHER" id="PTHR21716:SF53">
    <property type="entry name" value="PERMEASE PERM-RELATED"/>
    <property type="match status" value="1"/>
</dbReference>
<evidence type="ECO:0000313" key="10">
    <source>
        <dbReference type="EMBL" id="OZG67201.1"/>
    </source>
</evidence>
<evidence type="ECO:0000256" key="5">
    <source>
        <dbReference type="ARBA" id="ARBA00022692"/>
    </source>
</evidence>
<feature type="transmembrane region" description="Helical" evidence="9">
    <location>
        <begin position="79"/>
        <end position="98"/>
    </location>
</feature>
<keyword evidence="6 9" id="KW-1133">Transmembrane helix</keyword>
<dbReference type="GO" id="GO:0055085">
    <property type="term" value="P:transmembrane transport"/>
    <property type="evidence" value="ECO:0007669"/>
    <property type="project" value="TreeGrafter"/>
</dbReference>